<accession>A0AAF0RUB6</accession>
<dbReference type="EMBL" id="OQ749652">
    <property type="protein sequence ID" value="WIC39551.1"/>
    <property type="molecule type" value="Genomic_DNA"/>
</dbReference>
<sequence>MGDAAENAKEVEDAMALQDTLDEGALAGIDSKEILELGEHIQDIADDNEDLADSLKDDAAAAAEVAKEIKRYDKAVESVADNYEDWSAALESGNLED</sequence>
<dbReference type="Proteomes" id="UP001237988">
    <property type="component" value="Segment"/>
</dbReference>
<evidence type="ECO:0000313" key="2">
    <source>
        <dbReference type="Proteomes" id="UP001237988"/>
    </source>
</evidence>
<proteinExistence type="predicted"/>
<organism evidence="1 2">
    <name type="scientific">Phage Phass-1</name>
    <dbReference type="NCBI Taxonomy" id="3043662"/>
    <lineage>
        <taxon>Viruses</taxon>
        <taxon>Duplodnaviria</taxon>
        <taxon>Heunggongvirae</taxon>
        <taxon>Uroviricota</taxon>
        <taxon>Caudoviricetes</taxon>
        <taxon>Caudoviricetes code 15 clade</taxon>
    </lineage>
</organism>
<reference evidence="1" key="1">
    <citation type="submission" date="2023-04" db="EMBL/GenBank/DDBJ databases">
        <title>Bacteriophage Phass-1 Discovered in the Human Gut Virome - the Founding Member of the Proposed New Family Phassviridae.</title>
        <authorList>
            <person name="Tikunov A.Y."/>
            <person name="Morozova V.V."/>
            <person name="Chechushkov A.V."/>
            <person name="Tikunova N.V."/>
        </authorList>
    </citation>
    <scope>NUCLEOTIDE SEQUENCE</scope>
</reference>
<name>A0AAF0RUB6_9CAUD</name>
<evidence type="ECO:0000313" key="1">
    <source>
        <dbReference type="EMBL" id="WIC39551.1"/>
    </source>
</evidence>
<protein>
    <submittedName>
        <fullName evidence="1">Uncharacterized protein</fullName>
    </submittedName>
</protein>